<comment type="caution">
    <text evidence="1">The sequence shown here is derived from an EMBL/GenBank/DDBJ whole genome shotgun (WGS) entry which is preliminary data.</text>
</comment>
<sequence length="72" mass="8025">MDFMTPRKLTFDQVELESNNQSSSIKKVGSGGKKKMCTAGFNLNLSALKNKKWKSKKNKMALVPNVSSTPIY</sequence>
<name>A0A2P6RDM4_ROSCH</name>
<dbReference type="Proteomes" id="UP000238479">
    <property type="component" value="Chromosome 3"/>
</dbReference>
<keyword evidence="2" id="KW-1185">Reference proteome</keyword>
<dbReference type="EMBL" id="PDCK01000041">
    <property type="protein sequence ID" value="PRQ44547.1"/>
    <property type="molecule type" value="Genomic_DNA"/>
</dbReference>
<protein>
    <submittedName>
        <fullName evidence="1">Uncharacterized protein</fullName>
    </submittedName>
</protein>
<proteinExistence type="predicted"/>
<reference evidence="1 2" key="1">
    <citation type="journal article" date="2018" name="Nat. Genet.">
        <title>The Rosa genome provides new insights in the design of modern roses.</title>
        <authorList>
            <person name="Bendahmane M."/>
        </authorList>
    </citation>
    <scope>NUCLEOTIDE SEQUENCE [LARGE SCALE GENOMIC DNA]</scope>
    <source>
        <strain evidence="2">cv. Old Blush</strain>
    </source>
</reference>
<organism evidence="1 2">
    <name type="scientific">Rosa chinensis</name>
    <name type="common">China rose</name>
    <dbReference type="NCBI Taxonomy" id="74649"/>
    <lineage>
        <taxon>Eukaryota</taxon>
        <taxon>Viridiplantae</taxon>
        <taxon>Streptophyta</taxon>
        <taxon>Embryophyta</taxon>
        <taxon>Tracheophyta</taxon>
        <taxon>Spermatophyta</taxon>
        <taxon>Magnoliopsida</taxon>
        <taxon>eudicotyledons</taxon>
        <taxon>Gunneridae</taxon>
        <taxon>Pentapetalae</taxon>
        <taxon>rosids</taxon>
        <taxon>fabids</taxon>
        <taxon>Rosales</taxon>
        <taxon>Rosaceae</taxon>
        <taxon>Rosoideae</taxon>
        <taxon>Rosoideae incertae sedis</taxon>
        <taxon>Rosa</taxon>
    </lineage>
</organism>
<dbReference type="AlphaFoldDB" id="A0A2P6RDM4"/>
<dbReference type="Gramene" id="PRQ44547">
    <property type="protein sequence ID" value="PRQ44547"/>
    <property type="gene ID" value="RchiOBHm_Chr3g0480451"/>
</dbReference>
<accession>A0A2P6RDM4</accession>
<evidence type="ECO:0000313" key="2">
    <source>
        <dbReference type="Proteomes" id="UP000238479"/>
    </source>
</evidence>
<gene>
    <name evidence="1" type="ORF">RchiOBHm_Chr3g0480451</name>
</gene>
<evidence type="ECO:0000313" key="1">
    <source>
        <dbReference type="EMBL" id="PRQ44547.1"/>
    </source>
</evidence>